<dbReference type="AlphaFoldDB" id="A0A1J1HLD0"/>
<name>A0A1J1HLD0_9DIPT</name>
<dbReference type="EMBL" id="CVRI01000010">
    <property type="protein sequence ID" value="CRK88864.1"/>
    <property type="molecule type" value="Genomic_DNA"/>
</dbReference>
<proteinExistence type="predicted"/>
<sequence>MTSAKHHQLKATIVNDSSLTNNHLYKYFEYIGISPEGIEQHFGCCYKRELIDINFVFCIRKTKALNEMYCLVMRKRLKQAAAANVYQSVGRLMTLQKKVFDGLLLQVIGGFFLQEPNLIAFLKTKCGRKE</sequence>
<gene>
    <name evidence="1" type="ORF">CLUMA_CG002814</name>
</gene>
<organism evidence="1 2">
    <name type="scientific">Clunio marinus</name>
    <dbReference type="NCBI Taxonomy" id="568069"/>
    <lineage>
        <taxon>Eukaryota</taxon>
        <taxon>Metazoa</taxon>
        <taxon>Ecdysozoa</taxon>
        <taxon>Arthropoda</taxon>
        <taxon>Hexapoda</taxon>
        <taxon>Insecta</taxon>
        <taxon>Pterygota</taxon>
        <taxon>Neoptera</taxon>
        <taxon>Endopterygota</taxon>
        <taxon>Diptera</taxon>
        <taxon>Nematocera</taxon>
        <taxon>Chironomoidea</taxon>
        <taxon>Chironomidae</taxon>
        <taxon>Clunio</taxon>
    </lineage>
</organism>
<evidence type="ECO:0000313" key="2">
    <source>
        <dbReference type="Proteomes" id="UP000183832"/>
    </source>
</evidence>
<evidence type="ECO:0000313" key="1">
    <source>
        <dbReference type="EMBL" id="CRK88864.1"/>
    </source>
</evidence>
<protein>
    <submittedName>
        <fullName evidence="1">CLUMA_CG002814, isoform A</fullName>
    </submittedName>
</protein>
<keyword evidence="2" id="KW-1185">Reference proteome</keyword>
<dbReference type="Proteomes" id="UP000183832">
    <property type="component" value="Unassembled WGS sequence"/>
</dbReference>
<accession>A0A1J1HLD0</accession>
<reference evidence="1 2" key="1">
    <citation type="submission" date="2015-04" db="EMBL/GenBank/DDBJ databases">
        <authorList>
            <person name="Syromyatnikov M.Y."/>
            <person name="Popov V.N."/>
        </authorList>
    </citation>
    <scope>NUCLEOTIDE SEQUENCE [LARGE SCALE GENOMIC DNA]</scope>
</reference>